<protein>
    <submittedName>
        <fullName evidence="2">Putative transcriptional regulator</fullName>
    </submittedName>
</protein>
<dbReference type="RefSeq" id="WP_145023428.1">
    <property type="nucleotide sequence ID" value="NZ_VLLN01000016.1"/>
</dbReference>
<sequence>MKSASVTVKLPEPVKIRLDRLAKATHRSRSSLVSAAVEEMLSVEEWQIQGIKDAIHEVDSGNLIAHEDIKLEWETRLARQMDK</sequence>
<dbReference type="Gene3D" id="1.10.1220.10">
    <property type="entry name" value="Met repressor-like"/>
    <property type="match status" value="1"/>
</dbReference>
<proteinExistence type="predicted"/>
<gene>
    <name evidence="2" type="ORF">JN12_02607</name>
</gene>
<dbReference type="GO" id="GO:0006355">
    <property type="term" value="P:regulation of DNA-templated transcription"/>
    <property type="evidence" value="ECO:0007669"/>
    <property type="project" value="InterPro"/>
</dbReference>
<dbReference type="AlphaFoldDB" id="A0A562VKK3"/>
<dbReference type="Pfam" id="PF01402">
    <property type="entry name" value="RHH_1"/>
    <property type="match status" value="1"/>
</dbReference>
<accession>A0A562VKK3</accession>
<evidence type="ECO:0000313" key="2">
    <source>
        <dbReference type="EMBL" id="TWJ18385.1"/>
    </source>
</evidence>
<evidence type="ECO:0000313" key="3">
    <source>
        <dbReference type="Proteomes" id="UP000319449"/>
    </source>
</evidence>
<dbReference type="PANTHER" id="PTHR40688:SF2">
    <property type="entry name" value="RIBBON-HELIX-HELIX PROTEIN COPG DOMAIN-CONTAINING PROTEIN"/>
    <property type="match status" value="1"/>
</dbReference>
<keyword evidence="3" id="KW-1185">Reference proteome</keyword>
<dbReference type="EMBL" id="VLLN01000016">
    <property type="protein sequence ID" value="TWJ18385.1"/>
    <property type="molecule type" value="Genomic_DNA"/>
</dbReference>
<dbReference type="InterPro" id="IPR052991">
    <property type="entry name" value="Non-func_TypeII_TA_Antitoxin"/>
</dbReference>
<dbReference type="InterPro" id="IPR002145">
    <property type="entry name" value="CopG"/>
</dbReference>
<organism evidence="2 3">
    <name type="scientific">Geobacter argillaceus</name>
    <dbReference type="NCBI Taxonomy" id="345631"/>
    <lineage>
        <taxon>Bacteria</taxon>
        <taxon>Pseudomonadati</taxon>
        <taxon>Thermodesulfobacteriota</taxon>
        <taxon>Desulfuromonadia</taxon>
        <taxon>Geobacterales</taxon>
        <taxon>Geobacteraceae</taxon>
        <taxon>Geobacter</taxon>
    </lineage>
</organism>
<feature type="domain" description="Ribbon-helix-helix protein CopG" evidence="1">
    <location>
        <begin position="5"/>
        <end position="39"/>
    </location>
</feature>
<dbReference type="OrthoDB" id="9812023at2"/>
<dbReference type="PANTHER" id="PTHR40688">
    <property type="match status" value="1"/>
</dbReference>
<dbReference type="CDD" id="cd22233">
    <property type="entry name" value="RHH_CopAso-like"/>
    <property type="match status" value="1"/>
</dbReference>
<evidence type="ECO:0000259" key="1">
    <source>
        <dbReference type="Pfam" id="PF01402"/>
    </source>
</evidence>
<dbReference type="InterPro" id="IPR013321">
    <property type="entry name" value="Arc_rbn_hlx_hlx"/>
</dbReference>
<comment type="caution">
    <text evidence="2">The sequence shown here is derived from an EMBL/GenBank/DDBJ whole genome shotgun (WGS) entry which is preliminary data.</text>
</comment>
<dbReference type="InterPro" id="IPR010985">
    <property type="entry name" value="Ribbon_hlx_hlx"/>
</dbReference>
<reference evidence="2 3" key="1">
    <citation type="submission" date="2019-07" db="EMBL/GenBank/DDBJ databases">
        <title>Genomic Encyclopedia of Archaeal and Bacterial Type Strains, Phase II (KMG-II): from individual species to whole genera.</title>
        <authorList>
            <person name="Goeker M."/>
        </authorList>
    </citation>
    <scope>NUCLEOTIDE SEQUENCE [LARGE SCALE GENOMIC DNA]</scope>
    <source>
        <strain evidence="2 3">ATCC BAA-1139</strain>
    </source>
</reference>
<name>A0A562VKK3_9BACT</name>
<dbReference type="Proteomes" id="UP000319449">
    <property type="component" value="Unassembled WGS sequence"/>
</dbReference>
<dbReference type="SUPFAM" id="SSF47598">
    <property type="entry name" value="Ribbon-helix-helix"/>
    <property type="match status" value="1"/>
</dbReference>